<proteinExistence type="predicted"/>
<accession>L7ET20</accession>
<gene>
    <name evidence="2" type="ORF">STRTUCAR8_00193</name>
</gene>
<comment type="caution">
    <text evidence="2">The sequence shown here is derived from an EMBL/GenBank/DDBJ whole genome shotgun (WGS) entry which is preliminary data.</text>
</comment>
<sequence length="84" mass="8135">MAAIVTVVGPGWLAALRCVPLQSGASPTAEAGPRGSDSVTRDGSEGAEFAVVDYTEAPEQGDRCEAGAPCAVRGAGGCGADGVG</sequence>
<evidence type="ECO:0000313" key="3">
    <source>
        <dbReference type="Proteomes" id="UP000010931"/>
    </source>
</evidence>
<dbReference type="AlphaFoldDB" id="L7ET20"/>
<organism evidence="2 3">
    <name type="scientific">Streptomyces turgidiscabies (strain Car8)</name>
    <dbReference type="NCBI Taxonomy" id="698760"/>
    <lineage>
        <taxon>Bacteria</taxon>
        <taxon>Bacillati</taxon>
        <taxon>Actinomycetota</taxon>
        <taxon>Actinomycetes</taxon>
        <taxon>Kitasatosporales</taxon>
        <taxon>Streptomycetaceae</taxon>
        <taxon>Streptomyces</taxon>
    </lineage>
</organism>
<protein>
    <submittedName>
        <fullName evidence="2">Uncharacterized protein</fullName>
    </submittedName>
</protein>
<feature type="region of interest" description="Disordered" evidence="1">
    <location>
        <begin position="24"/>
        <end position="46"/>
    </location>
</feature>
<dbReference type="Proteomes" id="UP000010931">
    <property type="component" value="Unassembled WGS sequence"/>
</dbReference>
<name>L7ET20_STRT8</name>
<keyword evidence="3" id="KW-1185">Reference proteome</keyword>
<dbReference type="EMBL" id="AEJB01000630">
    <property type="protein sequence ID" value="ELP62142.1"/>
    <property type="molecule type" value="Genomic_DNA"/>
</dbReference>
<evidence type="ECO:0000256" key="1">
    <source>
        <dbReference type="SAM" id="MobiDB-lite"/>
    </source>
</evidence>
<evidence type="ECO:0000313" key="2">
    <source>
        <dbReference type="EMBL" id="ELP62142.1"/>
    </source>
</evidence>
<reference evidence="2 3" key="1">
    <citation type="journal article" date="2011" name="Plasmid">
        <title>Streptomyces turgidiscabies Car8 contains a modular pathogenicity island that shares virulence genes with other actinobacterial plant pathogens.</title>
        <authorList>
            <person name="Huguet-Tapia J.C."/>
            <person name="Badger J.H."/>
            <person name="Loria R."/>
            <person name="Pettis G.S."/>
        </authorList>
    </citation>
    <scope>NUCLEOTIDE SEQUENCE [LARGE SCALE GENOMIC DNA]</scope>
    <source>
        <strain evidence="2 3">Car8</strain>
    </source>
</reference>